<evidence type="ECO:0000313" key="2">
    <source>
        <dbReference type="Proteomes" id="UP000030651"/>
    </source>
</evidence>
<keyword evidence="2" id="KW-1185">Reference proteome</keyword>
<gene>
    <name evidence="1" type="ORF">PFICI_03832</name>
</gene>
<dbReference type="KEGG" id="pfy:PFICI_03832"/>
<dbReference type="GeneID" id="19268845"/>
<dbReference type="RefSeq" id="XP_007830604.1">
    <property type="nucleotide sequence ID" value="XM_007832413.1"/>
</dbReference>
<dbReference type="InParanoid" id="W3XK20"/>
<proteinExistence type="predicted"/>
<dbReference type="OrthoDB" id="10505562at2759"/>
<protein>
    <submittedName>
        <fullName evidence="1">Uncharacterized protein</fullName>
    </submittedName>
</protein>
<sequence>MRLSSPLGYFIDIRLPESEIVDRQLKRRDELLAEPMVTPNGPPTEKRPTRGEHFAYLWAFAGFKTHILDDFDMIEQEGHHKWGIEQMKSFLWDKNLHIIMRGNEYKPVEGTWDGDARTSDMVNMSDHGGFTAVYLSSGVEKDLGQRATWEEMLAQSTQLDGRGIVIRISTLMLGMYICGNGKLSAFRAQMDAGLDHVQEIATVGDRTMFPKEVFEDCPKEFLEGDVFQTTVVEEMPSNDESSSEDEMPSAKKLSSVYFWQVTES</sequence>
<dbReference type="HOGENOM" id="CLU_1054141_0_0_1"/>
<accession>W3XK20</accession>
<reference evidence="2" key="1">
    <citation type="journal article" date="2015" name="BMC Genomics">
        <title>Genomic and transcriptomic analysis of the endophytic fungus Pestalotiopsis fici reveals its lifestyle and high potential for synthesis of natural products.</title>
        <authorList>
            <person name="Wang X."/>
            <person name="Zhang X."/>
            <person name="Liu L."/>
            <person name="Xiang M."/>
            <person name="Wang W."/>
            <person name="Sun X."/>
            <person name="Che Y."/>
            <person name="Guo L."/>
            <person name="Liu G."/>
            <person name="Guo L."/>
            <person name="Wang C."/>
            <person name="Yin W.B."/>
            <person name="Stadler M."/>
            <person name="Zhang X."/>
            <person name="Liu X."/>
        </authorList>
    </citation>
    <scope>NUCLEOTIDE SEQUENCE [LARGE SCALE GENOMIC DNA]</scope>
    <source>
        <strain evidence="2">W106-1 / CGMCC3.15140</strain>
    </source>
</reference>
<organism evidence="1 2">
    <name type="scientific">Pestalotiopsis fici (strain W106-1 / CGMCC3.15140)</name>
    <dbReference type="NCBI Taxonomy" id="1229662"/>
    <lineage>
        <taxon>Eukaryota</taxon>
        <taxon>Fungi</taxon>
        <taxon>Dikarya</taxon>
        <taxon>Ascomycota</taxon>
        <taxon>Pezizomycotina</taxon>
        <taxon>Sordariomycetes</taxon>
        <taxon>Xylariomycetidae</taxon>
        <taxon>Amphisphaeriales</taxon>
        <taxon>Sporocadaceae</taxon>
        <taxon>Pestalotiopsis</taxon>
    </lineage>
</organism>
<dbReference type="Proteomes" id="UP000030651">
    <property type="component" value="Unassembled WGS sequence"/>
</dbReference>
<name>W3XK20_PESFW</name>
<dbReference type="EMBL" id="KI912110">
    <property type="protein sequence ID" value="ETS85807.1"/>
    <property type="molecule type" value="Genomic_DNA"/>
</dbReference>
<dbReference type="AlphaFoldDB" id="W3XK20"/>
<evidence type="ECO:0000313" key="1">
    <source>
        <dbReference type="EMBL" id="ETS85807.1"/>
    </source>
</evidence>